<feature type="region of interest" description="Disordered" evidence="1">
    <location>
        <begin position="81"/>
        <end position="100"/>
    </location>
</feature>
<dbReference type="KEGG" id="bja:blr8167"/>
<evidence type="ECO:0000313" key="3">
    <source>
        <dbReference type="Proteomes" id="UP000002526"/>
    </source>
</evidence>
<gene>
    <name evidence="2" type="ordered locus">blr8167</name>
</gene>
<name>Q89BI5_BRADU</name>
<dbReference type="AlphaFoldDB" id="Q89BI5"/>
<sequence>MSADNMRDLPRDAVGFAGAVQYQGHSIVFPLARVRHRTRSVAQVSHVGPGRMIKPDPIVASVSRLHCESLSRMRILQKKHPRRSRWMEPQGCRNELDKKPAASAKERLLDAGTVGGTTPSAVVPAKAGPIPRDRSRAFGASTGKEEIATSLRQTSPCGYGSWLSPGRRWGGLSLQQLTPP</sequence>
<organism evidence="2 3">
    <name type="scientific">Bradyrhizobium diazoefficiens (strain JCM 10833 / BCRC 13528 / IAM 13628 / NBRC 14792 / USDA 110)</name>
    <dbReference type="NCBI Taxonomy" id="224911"/>
    <lineage>
        <taxon>Bacteria</taxon>
        <taxon>Pseudomonadati</taxon>
        <taxon>Pseudomonadota</taxon>
        <taxon>Alphaproteobacteria</taxon>
        <taxon>Hyphomicrobiales</taxon>
        <taxon>Nitrobacteraceae</taxon>
        <taxon>Bradyrhizobium</taxon>
    </lineage>
</organism>
<protein>
    <submittedName>
        <fullName evidence="2">Blr8167 protein</fullName>
    </submittedName>
</protein>
<dbReference type="InParanoid" id="Q89BI5"/>
<feature type="region of interest" description="Disordered" evidence="1">
    <location>
        <begin position="112"/>
        <end position="151"/>
    </location>
</feature>
<proteinExistence type="predicted"/>
<evidence type="ECO:0000313" key="2">
    <source>
        <dbReference type="EMBL" id="BAC53432.1"/>
    </source>
</evidence>
<dbReference type="EnsemblBacteria" id="BAC53432">
    <property type="protein sequence ID" value="BAC53432"/>
    <property type="gene ID" value="BAC53432"/>
</dbReference>
<accession>Q89BI5</accession>
<dbReference type="HOGENOM" id="CLU_1493461_0_0_5"/>
<evidence type="ECO:0000256" key="1">
    <source>
        <dbReference type="SAM" id="MobiDB-lite"/>
    </source>
</evidence>
<keyword evidence="3" id="KW-1185">Reference proteome</keyword>
<dbReference type="EMBL" id="BA000040">
    <property type="protein sequence ID" value="BAC53432.1"/>
    <property type="molecule type" value="Genomic_DNA"/>
</dbReference>
<dbReference type="Proteomes" id="UP000002526">
    <property type="component" value="Chromosome"/>
</dbReference>
<reference evidence="3" key="1">
    <citation type="journal article" date="2002" name="DNA Res.">
        <title>Complete genomic sequence of nitrogen-fixing symbiotic bacterium Bradyrhizobium japonicum USDA110.</title>
        <authorList>
            <person name="Kaneko T."/>
            <person name="Nakamura Y."/>
            <person name="Sato S."/>
            <person name="Minamisawa K."/>
            <person name="Uchiumi T."/>
            <person name="Sasamoto S."/>
            <person name="Watanabe A."/>
            <person name="Idesawa K."/>
            <person name="Iriguchi M."/>
            <person name="Kawashima K."/>
            <person name="Kohara M."/>
            <person name="Matsumoto M."/>
            <person name="Shimpo S."/>
            <person name="Tsuruoka H."/>
            <person name="Wada T."/>
            <person name="Yamada M."/>
            <person name="Tabata S."/>
        </authorList>
    </citation>
    <scope>NUCLEOTIDE SEQUENCE [LARGE SCALE GENOMIC DNA]</scope>
    <source>
        <strain evidence="3">JCM 10833 / BCRC 13528 / IAM 13628 / NBRC 14792 / USDA 110</strain>
    </source>
</reference>